<reference evidence="1 2" key="1">
    <citation type="submission" date="2016-03" db="EMBL/GenBank/DDBJ databases">
        <title>EvidentialGene: Evidence-directed Construction of Genes on Genomes.</title>
        <authorList>
            <person name="Gilbert D.G."/>
            <person name="Choi J.-H."/>
            <person name="Mockaitis K."/>
            <person name="Colbourne J."/>
            <person name="Pfrender M."/>
        </authorList>
    </citation>
    <scope>NUCLEOTIDE SEQUENCE [LARGE SCALE GENOMIC DNA]</scope>
    <source>
        <strain evidence="1 2">Xinb3</strain>
        <tissue evidence="1">Complete organism</tissue>
    </source>
</reference>
<comment type="caution">
    <text evidence="1">The sequence shown here is derived from an EMBL/GenBank/DDBJ whole genome shotgun (WGS) entry which is preliminary data.</text>
</comment>
<accession>A0A162PG67</accession>
<dbReference type="Proteomes" id="UP000076858">
    <property type="component" value="Unassembled WGS sequence"/>
</dbReference>
<dbReference type="AlphaFoldDB" id="A0A162PG67"/>
<keyword evidence="2" id="KW-1185">Reference proteome</keyword>
<evidence type="ECO:0000313" key="1">
    <source>
        <dbReference type="EMBL" id="KZS18822.1"/>
    </source>
</evidence>
<gene>
    <name evidence="1" type="ORF">APZ42_015416</name>
</gene>
<name>A0A162PG67_9CRUS</name>
<organism evidence="1 2">
    <name type="scientific">Daphnia magna</name>
    <dbReference type="NCBI Taxonomy" id="35525"/>
    <lineage>
        <taxon>Eukaryota</taxon>
        <taxon>Metazoa</taxon>
        <taxon>Ecdysozoa</taxon>
        <taxon>Arthropoda</taxon>
        <taxon>Crustacea</taxon>
        <taxon>Branchiopoda</taxon>
        <taxon>Diplostraca</taxon>
        <taxon>Cladocera</taxon>
        <taxon>Anomopoda</taxon>
        <taxon>Daphniidae</taxon>
        <taxon>Daphnia</taxon>
    </lineage>
</organism>
<sequence>MNNVMEVFIVKQMKLTSFTILNCRRTQGKNLSDNFFHYAFLTKLDQRFARWCGSESFLFFFFFFKITLTYDSEAVHGLRENTPG</sequence>
<protein>
    <submittedName>
        <fullName evidence="1">Uncharacterized protein</fullName>
    </submittedName>
</protein>
<evidence type="ECO:0000313" key="2">
    <source>
        <dbReference type="Proteomes" id="UP000076858"/>
    </source>
</evidence>
<proteinExistence type="predicted"/>
<dbReference type="EMBL" id="LRGB01000512">
    <property type="protein sequence ID" value="KZS18822.1"/>
    <property type="molecule type" value="Genomic_DNA"/>
</dbReference>